<dbReference type="EMBL" id="UPHM01000176">
    <property type="protein sequence ID" value="VBA33339.1"/>
    <property type="molecule type" value="Genomic_DNA"/>
</dbReference>
<sequence length="134" mass="13333">MAPTAVGGGNDDAAAAAAEGEICLSSGPAPDKASITDCADRAGGDGGTAAFGAGLVIAAACWMWPRSAPCPPSSPAQRTTSVAVCTSCPVKRVTWLLRSTAIAWAVACRAYHPIEPGAYIASVTDQSSPTANPD</sequence>
<comment type="caution">
    <text evidence="1">The sequence shown here is derived from an EMBL/GenBank/DDBJ whole genome shotgun (WGS) entry which is preliminary data.</text>
</comment>
<evidence type="ECO:0000313" key="4">
    <source>
        <dbReference type="Proteomes" id="UP000279331"/>
    </source>
</evidence>
<protein>
    <submittedName>
        <fullName evidence="1">Uncharacterized protein</fullName>
    </submittedName>
</protein>
<dbReference type="EMBL" id="UPHL01000176">
    <property type="protein sequence ID" value="VAZ86737.1"/>
    <property type="molecule type" value="Genomic_DNA"/>
</dbReference>
<organism evidence="1 4">
    <name type="scientific">Mycobacterium persicum</name>
    <dbReference type="NCBI Taxonomy" id="1487726"/>
    <lineage>
        <taxon>Bacteria</taxon>
        <taxon>Bacillati</taxon>
        <taxon>Actinomycetota</taxon>
        <taxon>Actinomycetes</taxon>
        <taxon>Mycobacteriales</taxon>
        <taxon>Mycobacteriaceae</taxon>
        <taxon>Mycobacterium</taxon>
    </lineage>
</organism>
<accession>A0AB38V1K0</accession>
<reference evidence="3 4" key="1">
    <citation type="submission" date="2018-09" db="EMBL/GenBank/DDBJ databases">
        <authorList>
            <person name="Tagini F."/>
        </authorList>
    </citation>
    <scope>NUCLEOTIDE SEQUENCE [LARGE SCALE GENOMIC DNA]</scope>
    <source>
        <strain evidence="2 3">MK4</strain>
        <strain evidence="1 4">MK42</strain>
    </source>
</reference>
<keyword evidence="3" id="KW-1185">Reference proteome</keyword>
<evidence type="ECO:0000313" key="2">
    <source>
        <dbReference type="EMBL" id="VBA33339.1"/>
    </source>
</evidence>
<dbReference type="Proteomes" id="UP000271464">
    <property type="component" value="Unassembled WGS sequence"/>
</dbReference>
<name>A0AB38V1K0_9MYCO</name>
<proteinExistence type="predicted"/>
<dbReference type="Proteomes" id="UP000279331">
    <property type="component" value="Unassembled WGS sequence"/>
</dbReference>
<evidence type="ECO:0000313" key="3">
    <source>
        <dbReference type="Proteomes" id="UP000271464"/>
    </source>
</evidence>
<evidence type="ECO:0000313" key="1">
    <source>
        <dbReference type="EMBL" id="VAZ86737.1"/>
    </source>
</evidence>
<gene>
    <name evidence="1" type="ORF">LAUMK42_05591</name>
    <name evidence="2" type="ORF">LAUMK4_05919</name>
</gene>
<dbReference type="AlphaFoldDB" id="A0AB38V1K0"/>